<dbReference type="AlphaFoldDB" id="A0ABD2CWU6"/>
<reference evidence="1 2" key="1">
    <citation type="journal article" date="2024" name="Ann. Entomol. Soc. Am.">
        <title>Genomic analyses of the southern and eastern yellowjacket wasps (Hymenoptera: Vespidae) reveal evolutionary signatures of social life.</title>
        <authorList>
            <person name="Catto M.A."/>
            <person name="Caine P.B."/>
            <person name="Orr S.E."/>
            <person name="Hunt B.G."/>
            <person name="Goodisman M.A.D."/>
        </authorList>
    </citation>
    <scope>NUCLEOTIDE SEQUENCE [LARGE SCALE GENOMIC DNA]</scope>
    <source>
        <strain evidence="1">232</strain>
        <tissue evidence="1">Head and thorax</tissue>
    </source>
</reference>
<dbReference type="EMBL" id="JAYRBN010000027">
    <property type="protein sequence ID" value="KAL2749209.1"/>
    <property type="molecule type" value="Genomic_DNA"/>
</dbReference>
<proteinExistence type="predicted"/>
<gene>
    <name evidence="1" type="ORF">V1477_002149</name>
</gene>
<protein>
    <submittedName>
        <fullName evidence="1">Uncharacterized protein</fullName>
    </submittedName>
</protein>
<accession>A0ABD2CWU6</accession>
<comment type="caution">
    <text evidence="1">The sequence shown here is derived from an EMBL/GenBank/DDBJ whole genome shotgun (WGS) entry which is preliminary data.</text>
</comment>
<evidence type="ECO:0000313" key="2">
    <source>
        <dbReference type="Proteomes" id="UP001607303"/>
    </source>
</evidence>
<evidence type="ECO:0000313" key="1">
    <source>
        <dbReference type="EMBL" id="KAL2749209.1"/>
    </source>
</evidence>
<keyword evidence="2" id="KW-1185">Reference proteome</keyword>
<name>A0ABD2CWU6_VESMC</name>
<organism evidence="1 2">
    <name type="scientific">Vespula maculifrons</name>
    <name type="common">Eastern yellow jacket</name>
    <name type="synonym">Wasp</name>
    <dbReference type="NCBI Taxonomy" id="7453"/>
    <lineage>
        <taxon>Eukaryota</taxon>
        <taxon>Metazoa</taxon>
        <taxon>Ecdysozoa</taxon>
        <taxon>Arthropoda</taxon>
        <taxon>Hexapoda</taxon>
        <taxon>Insecta</taxon>
        <taxon>Pterygota</taxon>
        <taxon>Neoptera</taxon>
        <taxon>Endopterygota</taxon>
        <taxon>Hymenoptera</taxon>
        <taxon>Apocrita</taxon>
        <taxon>Aculeata</taxon>
        <taxon>Vespoidea</taxon>
        <taxon>Vespidae</taxon>
        <taxon>Vespinae</taxon>
        <taxon>Vespula</taxon>
    </lineage>
</organism>
<sequence length="60" mass="7155">MTSTTYNTQLYCNINCAQSSHNLHRLINIVTVALRKMMKNLLYFYKSILINHHWLDINDK</sequence>
<dbReference type="Proteomes" id="UP001607303">
    <property type="component" value="Unassembled WGS sequence"/>
</dbReference>